<dbReference type="CDD" id="cd12148">
    <property type="entry name" value="fungal_TF_MHR"/>
    <property type="match status" value="1"/>
</dbReference>
<dbReference type="Proteomes" id="UP000279259">
    <property type="component" value="Unassembled WGS sequence"/>
</dbReference>
<dbReference type="PROSITE" id="PS00463">
    <property type="entry name" value="ZN2_CY6_FUNGAL_1"/>
    <property type="match status" value="1"/>
</dbReference>
<feature type="region of interest" description="Disordered" evidence="6">
    <location>
        <begin position="1"/>
        <end position="46"/>
    </location>
</feature>
<feature type="region of interest" description="Disordered" evidence="6">
    <location>
        <begin position="108"/>
        <end position="168"/>
    </location>
</feature>
<keyword evidence="4" id="KW-0804">Transcription</keyword>
<keyword evidence="2" id="KW-0805">Transcription regulation</keyword>
<dbReference type="PANTHER" id="PTHR31668">
    <property type="entry name" value="GLUCOSE TRANSPORT TRANSCRIPTION REGULATOR RGT1-RELATED-RELATED"/>
    <property type="match status" value="1"/>
</dbReference>
<feature type="region of interest" description="Disordered" evidence="6">
    <location>
        <begin position="625"/>
        <end position="646"/>
    </location>
</feature>
<name>A0A427XYP3_9TREE</name>
<dbReference type="EMBL" id="RSCD01000022">
    <property type="protein sequence ID" value="RSH84014.1"/>
    <property type="molecule type" value="Genomic_DNA"/>
</dbReference>
<dbReference type="PROSITE" id="PS50048">
    <property type="entry name" value="ZN2_CY6_FUNGAL_2"/>
    <property type="match status" value="1"/>
</dbReference>
<dbReference type="Gene3D" id="4.10.240.10">
    <property type="entry name" value="Zn(2)-C6 fungal-type DNA-binding domain"/>
    <property type="match status" value="1"/>
</dbReference>
<dbReference type="GO" id="GO:0000981">
    <property type="term" value="F:DNA-binding transcription factor activity, RNA polymerase II-specific"/>
    <property type="evidence" value="ECO:0007669"/>
    <property type="project" value="InterPro"/>
</dbReference>
<evidence type="ECO:0000259" key="7">
    <source>
        <dbReference type="PROSITE" id="PS50048"/>
    </source>
</evidence>
<keyword evidence="3" id="KW-0238">DNA-binding</keyword>
<comment type="caution">
    <text evidence="8">The sequence shown here is derived from an EMBL/GenBank/DDBJ whole genome shotgun (WGS) entry which is preliminary data.</text>
</comment>
<dbReference type="CDD" id="cd00067">
    <property type="entry name" value="GAL4"/>
    <property type="match status" value="1"/>
</dbReference>
<dbReference type="GO" id="GO:0008270">
    <property type="term" value="F:zinc ion binding"/>
    <property type="evidence" value="ECO:0007669"/>
    <property type="project" value="InterPro"/>
</dbReference>
<feature type="compositionally biased region" description="Polar residues" evidence="6">
    <location>
        <begin position="158"/>
        <end position="168"/>
    </location>
</feature>
<dbReference type="SUPFAM" id="SSF57701">
    <property type="entry name" value="Zn2/Cys6 DNA-binding domain"/>
    <property type="match status" value="1"/>
</dbReference>
<dbReference type="GO" id="GO:0003677">
    <property type="term" value="F:DNA binding"/>
    <property type="evidence" value="ECO:0007669"/>
    <property type="project" value="UniProtKB-KW"/>
</dbReference>
<evidence type="ECO:0000313" key="8">
    <source>
        <dbReference type="EMBL" id="RSH84014.1"/>
    </source>
</evidence>
<reference evidence="8 9" key="1">
    <citation type="submission" date="2018-11" db="EMBL/GenBank/DDBJ databases">
        <title>Genome sequence of Saitozyma podzolica DSM 27192.</title>
        <authorList>
            <person name="Aliyu H."/>
            <person name="Gorte O."/>
            <person name="Ochsenreither K."/>
        </authorList>
    </citation>
    <scope>NUCLEOTIDE SEQUENCE [LARGE SCALE GENOMIC DNA]</scope>
    <source>
        <strain evidence="8 9">DSM 27192</strain>
    </source>
</reference>
<dbReference type="Pfam" id="PF04082">
    <property type="entry name" value="Fungal_trans"/>
    <property type="match status" value="1"/>
</dbReference>
<dbReference type="Pfam" id="PF00172">
    <property type="entry name" value="Zn_clus"/>
    <property type="match status" value="1"/>
</dbReference>
<dbReference type="InterPro" id="IPR007219">
    <property type="entry name" value="XnlR_reg_dom"/>
</dbReference>
<dbReference type="OrthoDB" id="2574141at2759"/>
<dbReference type="InterPro" id="IPR050797">
    <property type="entry name" value="Carb_Metab_Trans_Reg"/>
</dbReference>
<dbReference type="SMART" id="SM00066">
    <property type="entry name" value="GAL4"/>
    <property type="match status" value="1"/>
</dbReference>
<keyword evidence="5" id="KW-0539">Nucleus</keyword>
<sequence>MSTQSAFPAFFPESGPSNAPADPASDSGGNGVANRRRPESTRPKNLQACDRCRQKKTKCEPTDFRRDLCQACQVSSLSCTFEMPLTVSRTKRVRRGLSVVQVAGGRTSAGLLASPQSQREESPSSSPRPRNRSERPSSVRSSETAKTTSVRREEQYDQTHGYTMYPSPTDSRDGFILVTVDAEPEVHDPATPVLQALRSESWNEVVARLVETFLASTSPRIPIVVREEVSEASPLLLHAMAAVAATRRNCPKEIFAALRSIVRKEMLEQDTTSDPTRQNVQILLVSCLIDDLAVQSGTAAPLSVSRSRLTAAFRMAQDLGMDRDSGTSLSESDRRIWRSAIVIDQWNAIRMGMRPIFDASQLSHVKAGGEDYFEQLVGLSVLGARVMRVVYGPDGLKKAGNDELLSLRDDLLKWKSGLSGPLQFTGVWSTLPAGILHTLHTALYLLLHRPFMRFSFIVPLNLELNVDLEVWVVLATASRLAIEWAANQDDIADLLFFGPYALGLCAWVQYHTWARRREWDGVVTLEKGKAAVTRWTTGMGSGHLPILQAQLEIIPLFHTLTSSTHSTFSTDRGLNPTPGILNRLPETSIAGITFLRDPSHPRGGVLVATRQAAREIKDLPEDTVIIGGPLEEGDGTANPSGTTNAQEMSMSLPASMSGLVTGDPRFGISTPDWEAAVAALTTYNGFDSLVQGSV</sequence>
<evidence type="ECO:0000256" key="2">
    <source>
        <dbReference type="ARBA" id="ARBA00023015"/>
    </source>
</evidence>
<dbReference type="GO" id="GO:0006351">
    <property type="term" value="P:DNA-templated transcription"/>
    <property type="evidence" value="ECO:0007669"/>
    <property type="project" value="InterPro"/>
</dbReference>
<evidence type="ECO:0000256" key="3">
    <source>
        <dbReference type="ARBA" id="ARBA00023125"/>
    </source>
</evidence>
<accession>A0A427XYP3</accession>
<keyword evidence="1" id="KW-0479">Metal-binding</keyword>
<proteinExistence type="predicted"/>
<keyword evidence="9" id="KW-1185">Reference proteome</keyword>
<evidence type="ECO:0000256" key="5">
    <source>
        <dbReference type="ARBA" id="ARBA00023242"/>
    </source>
</evidence>
<dbReference type="AlphaFoldDB" id="A0A427XYP3"/>
<dbReference type="InterPro" id="IPR036864">
    <property type="entry name" value="Zn2-C6_fun-type_DNA-bd_sf"/>
</dbReference>
<evidence type="ECO:0000256" key="6">
    <source>
        <dbReference type="SAM" id="MobiDB-lite"/>
    </source>
</evidence>
<feature type="compositionally biased region" description="Polar residues" evidence="6">
    <location>
        <begin position="637"/>
        <end position="646"/>
    </location>
</feature>
<evidence type="ECO:0000256" key="4">
    <source>
        <dbReference type="ARBA" id="ARBA00023163"/>
    </source>
</evidence>
<gene>
    <name evidence="8" type="ORF">EHS25_005259</name>
</gene>
<protein>
    <recommendedName>
        <fullName evidence="7">Zn(2)-C6 fungal-type domain-containing protein</fullName>
    </recommendedName>
</protein>
<dbReference type="InterPro" id="IPR001138">
    <property type="entry name" value="Zn2Cys6_DnaBD"/>
</dbReference>
<feature type="domain" description="Zn(2)-C6 fungal-type" evidence="7">
    <location>
        <begin position="48"/>
        <end position="81"/>
    </location>
</feature>
<evidence type="ECO:0000313" key="9">
    <source>
        <dbReference type="Proteomes" id="UP000279259"/>
    </source>
</evidence>
<dbReference type="PANTHER" id="PTHR31668:SF26">
    <property type="entry name" value="GLUCOSE TRANSPORT TRANSCRIPTION REGULATOR RGT1-RELATED"/>
    <property type="match status" value="1"/>
</dbReference>
<organism evidence="8 9">
    <name type="scientific">Saitozyma podzolica</name>
    <dbReference type="NCBI Taxonomy" id="1890683"/>
    <lineage>
        <taxon>Eukaryota</taxon>
        <taxon>Fungi</taxon>
        <taxon>Dikarya</taxon>
        <taxon>Basidiomycota</taxon>
        <taxon>Agaricomycotina</taxon>
        <taxon>Tremellomycetes</taxon>
        <taxon>Tremellales</taxon>
        <taxon>Trimorphomycetaceae</taxon>
        <taxon>Saitozyma</taxon>
    </lineage>
</organism>
<evidence type="ECO:0000256" key="1">
    <source>
        <dbReference type="ARBA" id="ARBA00022723"/>
    </source>
</evidence>